<dbReference type="PANTHER" id="PTHR47331:SF6">
    <property type="entry name" value="DOUBLECORTIN DOMAIN-CONTAINING PROTEIN"/>
    <property type="match status" value="1"/>
</dbReference>
<dbReference type="GO" id="GO:0008270">
    <property type="term" value="F:zinc ion binding"/>
    <property type="evidence" value="ECO:0007669"/>
    <property type="project" value="InterPro"/>
</dbReference>
<evidence type="ECO:0000313" key="3">
    <source>
        <dbReference type="Proteomes" id="UP001152795"/>
    </source>
</evidence>
<gene>
    <name evidence="2" type="ORF">PACLA_8A003210</name>
</gene>
<protein>
    <submittedName>
        <fullName evidence="2">PREDICTED: uncharacterized protein LOC107357656</fullName>
    </submittedName>
</protein>
<feature type="compositionally biased region" description="Basic residues" evidence="1">
    <location>
        <begin position="185"/>
        <end position="196"/>
    </location>
</feature>
<feature type="region of interest" description="Disordered" evidence="1">
    <location>
        <begin position="167"/>
        <end position="205"/>
    </location>
</feature>
<reference evidence="2" key="1">
    <citation type="submission" date="2020-04" db="EMBL/GenBank/DDBJ databases">
        <authorList>
            <person name="Alioto T."/>
            <person name="Alioto T."/>
            <person name="Gomez Garrido J."/>
        </authorList>
    </citation>
    <scope>NUCLEOTIDE SEQUENCE</scope>
    <source>
        <strain evidence="2">A484AB</strain>
    </source>
</reference>
<dbReference type="PANTHER" id="PTHR47331">
    <property type="entry name" value="PHD-TYPE DOMAIN-CONTAINING PROTEIN"/>
    <property type="match status" value="1"/>
</dbReference>
<dbReference type="SUPFAM" id="SSF56672">
    <property type="entry name" value="DNA/RNA polymerases"/>
    <property type="match status" value="1"/>
</dbReference>
<dbReference type="PROSITE" id="PS50158">
    <property type="entry name" value="ZF_CCHC"/>
    <property type="match status" value="1"/>
</dbReference>
<keyword evidence="3" id="KW-1185">Reference proteome</keyword>
<name>A0A7D9DJ46_PARCT</name>
<dbReference type="EMBL" id="CACRXK020001132">
    <property type="protein sequence ID" value="CAB3987194.1"/>
    <property type="molecule type" value="Genomic_DNA"/>
</dbReference>
<evidence type="ECO:0000256" key="1">
    <source>
        <dbReference type="SAM" id="MobiDB-lite"/>
    </source>
</evidence>
<feature type="compositionally biased region" description="Basic and acidic residues" evidence="1">
    <location>
        <begin position="1587"/>
        <end position="1598"/>
    </location>
</feature>
<dbReference type="InterPro" id="IPR005312">
    <property type="entry name" value="DUF1759"/>
</dbReference>
<feature type="region of interest" description="Disordered" evidence="1">
    <location>
        <begin position="1581"/>
        <end position="1607"/>
    </location>
</feature>
<organism evidence="2 3">
    <name type="scientific">Paramuricea clavata</name>
    <name type="common">Red gorgonian</name>
    <name type="synonym">Violescent sea-whip</name>
    <dbReference type="NCBI Taxonomy" id="317549"/>
    <lineage>
        <taxon>Eukaryota</taxon>
        <taxon>Metazoa</taxon>
        <taxon>Cnidaria</taxon>
        <taxon>Anthozoa</taxon>
        <taxon>Octocorallia</taxon>
        <taxon>Malacalcyonacea</taxon>
        <taxon>Plexauridae</taxon>
        <taxon>Paramuricea</taxon>
    </lineage>
</organism>
<dbReference type="Pfam" id="PF05380">
    <property type="entry name" value="Peptidase_A17"/>
    <property type="match status" value="1"/>
</dbReference>
<dbReference type="CDD" id="cd01644">
    <property type="entry name" value="RT_pepA17"/>
    <property type="match status" value="1"/>
</dbReference>
<comment type="caution">
    <text evidence="2">The sequence shown here is derived from an EMBL/GenBank/DDBJ whole genome shotgun (WGS) entry which is preliminary data.</text>
</comment>
<dbReference type="InterPro" id="IPR008042">
    <property type="entry name" value="Retrotrans_Pao"/>
</dbReference>
<proteinExistence type="predicted"/>
<dbReference type="InterPro" id="IPR001878">
    <property type="entry name" value="Znf_CCHC"/>
</dbReference>
<dbReference type="Pfam" id="PF03564">
    <property type="entry name" value="DUF1759"/>
    <property type="match status" value="1"/>
</dbReference>
<dbReference type="InterPro" id="IPR043502">
    <property type="entry name" value="DNA/RNA_pol_sf"/>
</dbReference>
<accession>A0A7D9DJ46</accession>
<evidence type="ECO:0000313" key="2">
    <source>
        <dbReference type="EMBL" id="CAB3987194.1"/>
    </source>
</evidence>
<dbReference type="Proteomes" id="UP001152795">
    <property type="component" value="Unassembled WGS sequence"/>
</dbReference>
<dbReference type="GO" id="GO:0003676">
    <property type="term" value="F:nucleic acid binding"/>
    <property type="evidence" value="ECO:0007669"/>
    <property type="project" value="InterPro"/>
</dbReference>
<feature type="non-terminal residue" evidence="2">
    <location>
        <position position="1654"/>
    </location>
</feature>
<feature type="region of interest" description="Disordered" evidence="1">
    <location>
        <begin position="758"/>
        <end position="778"/>
    </location>
</feature>
<feature type="compositionally biased region" description="Basic and acidic residues" evidence="1">
    <location>
        <begin position="175"/>
        <end position="184"/>
    </location>
</feature>
<sequence>IKIMRQDYRNVLEIETTERYEEVKYTLDQFPRKSRLLESIFTQMIRMEDLVVKRFEGDRDLSEPSQVPDGQKRRITRSNKVFQDTVNDKLEIAICKRTKLIALFKKIEECEDYIIESHMNELMQVTNEYELITYELKCLFEHDNYGDFKEEADWLQQDQTVSQAHSMIKKVKTNQSDRRSEAPSRRSRSHSHHSRRSSSSTSSYTRLNALAEAAAARESAEYERVMARKEHDCRQRELEHAKEMAILIADKKVAIANAKLKAIEEALQEEELGERVNIPEILEMGVEKRTDDWVNSVISQENALPGTNPSPFVNVLYDHLVPHNPTRNLCGTVPATSAPYDHLVPHNPTRNLCGTVPATSAPYDPLVPHNPTTNLCGTVPATSAPYDPLVPHGTTTNIGSTVPLWSVSNSPYRTPGQPFISQFSQIGDATGSQLIESLTSANQQVVAGLARQNLPKCHPDIFSGDATLFHPWKRAFKAMIKDTSVTAEQEINYLRSFTRGEVQRVVDNFRKRHHNDPTSLLQNLWKELETRFGSAAVITNALLERLHNSSNFHEKDYAKLQEFADLCADVDSQIDNLPGLACLHYPGAIRPIVEKLPVSLRTKWEKEVVKHAESHHDAYPGFNIFTRVVNTQAKVKNHPNILAGSLQQSVFEGRKEKPRDRKALRTNLDDEKDAHQDPPSPVPPVKKWCPYHKCDRHGLTECKAFAAKSLSERTEWIQRAGLCFRCFGEGHQAKKCKVKISCTVCGNDRHLALLHKEKVREGGKDEKSTQHEGEEDASKQITNTCTAVCGDNNGGISCSKILLVDIVKPDEPNVSSRVYAIVDDQSNSSLISSELADKLGADGPMEKYYLSTCSGNGETKFGRRVSGLVIRSASNGRETHLPTLVECDSFPDDKKEIPTPEVAQRFPHLQDIAQEIPPRDESAGVHILLGRDATELLKVRAFKNGPKGAPWAQKLLLGWTITGQVCLNSLNGPVHIGSRKTSVVPDISDETHKREDSTSVKVDGVEYYVVPCPNQLEITDSVTGSNVFCSTPLDNETGLSIEDRRFLEVMEKQIHKNSTGHWEIPLPFRHADTVLPNNRPQAIHRLNGLLKTLKRKPQMEKDYLEFMETMISKGHATPVPSKEIHGQRGHVWYLPHFGVYHPKKPTKVRVVFDASAEFDGVSLNKILLPGPDLKNSLLGVLFRFRRERVGVMCDLEQMFYSFYVNPEHPDYLRFLWYKDNDPQKQVIEYRMNVHLFGNGPSPAVATFGLRKTAVEGEEKYGEEVKDFVYHNFYVDDGLASLPTAEEAIKLVTSAQNALASSNLRLHKVVSNSVEVMETLSTEDRAKGLRDLDLRRDTLPAQRSLGVYWDLENDAFTFQVSLPKKPFTRRGVLSVINSVYDPFGVAAPAMLQGRKLLQQLIAMSKATDDNTPLAWDDPLPEKIMNRWQYWKDSLRDLQHVSIPRCYHPKEFGTTARAELHGFSDASQDAIGASVYLKLWNEKKEASVSFVYGQARLAPIHPVSIPRLELCGAVLVVEARAIAALIVIVRKFKQRRNQPTRTEPEEDLLLHHSTGALEQAMAVIVRTTQGEIFSGELQQLQRTATTQDTRQRREVVTDKKSQRRTRLSQDGRVRKVSIAIVKDGKKKVMLRPIKELILLVPGVGVKQDSTKDGEKE</sequence>
<dbReference type="OrthoDB" id="5988360at2759"/>